<dbReference type="AlphaFoldDB" id="A0A2N5M9P9"/>
<keyword evidence="3" id="KW-1005">Bacterial flagellum biogenesis</keyword>
<dbReference type="Pfam" id="PF05400">
    <property type="entry name" value="FliT"/>
    <property type="match status" value="1"/>
</dbReference>
<keyword evidence="4" id="KW-0143">Chaperone</keyword>
<comment type="similarity">
    <text evidence="6">Belongs to the bacillales FliT family.</text>
</comment>
<comment type="function">
    <text evidence="5">May act as an export chaperone for the filament capping protein FliD.</text>
</comment>
<keyword evidence="10" id="KW-1185">Reference proteome</keyword>
<evidence type="ECO:0000256" key="5">
    <source>
        <dbReference type="ARBA" id="ARBA00093765"/>
    </source>
</evidence>
<dbReference type="OrthoDB" id="2353131at2"/>
<feature type="coiled-coil region" evidence="8">
    <location>
        <begin position="19"/>
        <end position="46"/>
    </location>
</feature>
<evidence type="ECO:0000256" key="8">
    <source>
        <dbReference type="SAM" id="Coils"/>
    </source>
</evidence>
<keyword evidence="9" id="KW-0282">Flagellum</keyword>
<evidence type="ECO:0000256" key="1">
    <source>
        <dbReference type="ARBA" id="ARBA00004514"/>
    </source>
</evidence>
<dbReference type="InterPro" id="IPR008622">
    <property type="entry name" value="FliT"/>
</dbReference>
<evidence type="ECO:0000256" key="4">
    <source>
        <dbReference type="ARBA" id="ARBA00023186"/>
    </source>
</evidence>
<evidence type="ECO:0000313" key="9">
    <source>
        <dbReference type="EMBL" id="PLT31076.1"/>
    </source>
</evidence>
<comment type="caution">
    <text evidence="9">The sequence shown here is derived from an EMBL/GenBank/DDBJ whole genome shotgun (WGS) entry which is preliminary data.</text>
</comment>
<keyword evidence="9" id="KW-0969">Cilium</keyword>
<evidence type="ECO:0000256" key="2">
    <source>
        <dbReference type="ARBA" id="ARBA00022490"/>
    </source>
</evidence>
<evidence type="ECO:0000256" key="3">
    <source>
        <dbReference type="ARBA" id="ARBA00022795"/>
    </source>
</evidence>
<reference evidence="9 10" key="1">
    <citation type="submission" date="2017-11" db="EMBL/GenBank/DDBJ databases">
        <title>Comparitive Functional Genomics of Dry Heat Resistant strains isolated from the Viking Spacecraft.</title>
        <authorList>
            <person name="Seuylemezian A."/>
            <person name="Cooper K."/>
            <person name="Vaishampayan P."/>
        </authorList>
    </citation>
    <scope>NUCLEOTIDE SEQUENCE [LARGE SCALE GENOMIC DNA]</scope>
    <source>
        <strain evidence="9 10">V1-29</strain>
    </source>
</reference>
<keyword evidence="8" id="KW-0175">Coiled coil</keyword>
<dbReference type="Proteomes" id="UP000234748">
    <property type="component" value="Unassembled WGS sequence"/>
</dbReference>
<sequence length="115" mass="13384">MNRLLPYRSLSLQLIELINTSSEEKRDEQIQEIERILEERQAVLANAIPPFSDEEKTTGLLLLGLEKQVTEKLSTIKRDIQKDIKQLQSKKQGNQAYVNPYQSLATDGYFYDKRK</sequence>
<evidence type="ECO:0000313" key="10">
    <source>
        <dbReference type="Proteomes" id="UP000234748"/>
    </source>
</evidence>
<proteinExistence type="inferred from homology"/>
<organism evidence="9 10">
    <name type="scientific">Peribacillus deserti</name>
    <dbReference type="NCBI Taxonomy" id="673318"/>
    <lineage>
        <taxon>Bacteria</taxon>
        <taxon>Bacillati</taxon>
        <taxon>Bacillota</taxon>
        <taxon>Bacilli</taxon>
        <taxon>Bacillales</taxon>
        <taxon>Bacillaceae</taxon>
        <taxon>Peribacillus</taxon>
    </lineage>
</organism>
<dbReference type="RefSeq" id="WP_101640488.1">
    <property type="nucleotide sequence ID" value="NZ_PGUY01000013.1"/>
</dbReference>
<evidence type="ECO:0000256" key="7">
    <source>
        <dbReference type="ARBA" id="ARBA00093797"/>
    </source>
</evidence>
<evidence type="ECO:0000256" key="6">
    <source>
        <dbReference type="ARBA" id="ARBA00093785"/>
    </source>
</evidence>
<protein>
    <recommendedName>
        <fullName evidence="7">Flagellar protein FliT</fullName>
    </recommendedName>
</protein>
<dbReference type="EMBL" id="PGUY01000013">
    <property type="protein sequence ID" value="PLT31076.1"/>
    <property type="molecule type" value="Genomic_DNA"/>
</dbReference>
<name>A0A2N5M9P9_9BACI</name>
<keyword evidence="9" id="KW-0966">Cell projection</keyword>
<accession>A0A2N5M9P9</accession>
<keyword evidence="2" id="KW-0963">Cytoplasm</keyword>
<gene>
    <name evidence="9" type="ORF">CUU66_04560</name>
</gene>
<comment type="subcellular location">
    <subcellularLocation>
        <location evidence="1">Cytoplasm</location>
        <location evidence="1">Cytosol</location>
    </subcellularLocation>
</comment>